<proteinExistence type="predicted"/>
<dbReference type="PROSITE" id="PS51084">
    <property type="entry name" value="HIT_2"/>
    <property type="match status" value="1"/>
</dbReference>
<organism evidence="5 6">
    <name type="scientific">Brachyspira suanatina</name>
    <dbReference type="NCBI Taxonomy" id="381802"/>
    <lineage>
        <taxon>Bacteria</taxon>
        <taxon>Pseudomonadati</taxon>
        <taxon>Spirochaetota</taxon>
        <taxon>Spirochaetia</taxon>
        <taxon>Brachyspirales</taxon>
        <taxon>Brachyspiraceae</taxon>
        <taxon>Brachyspira</taxon>
    </lineage>
</organism>
<dbReference type="InterPro" id="IPR001310">
    <property type="entry name" value="Histidine_triad_HIT"/>
</dbReference>
<dbReference type="AlphaFoldDB" id="A0A0G4K627"/>
<dbReference type="GO" id="GO:0016787">
    <property type="term" value="F:hydrolase activity"/>
    <property type="evidence" value="ECO:0007669"/>
    <property type="project" value="UniProtKB-KW"/>
</dbReference>
<dbReference type="InterPro" id="IPR019808">
    <property type="entry name" value="Histidine_triad_CS"/>
</dbReference>
<gene>
    <name evidence="5" type="ORF">BRSU_1023</name>
</gene>
<evidence type="ECO:0000256" key="3">
    <source>
        <dbReference type="PROSITE-ProRule" id="PRU00464"/>
    </source>
</evidence>
<dbReference type="RefSeq" id="WP_014487604.1">
    <property type="nucleotide sequence ID" value="NZ_CVLB01000001.1"/>
</dbReference>
<dbReference type="PROSITE" id="PS00892">
    <property type="entry name" value="HIT_1"/>
    <property type="match status" value="1"/>
</dbReference>
<sequence length="116" mass="13345">MSNYNEDKYFDKDCIFCKIIKGEIPSQFIKENEYCVVFKDLNPKAKVHLLVVPKPHVKNILETDEFIMNKVLETIKEVAKEQGLESFRIMNNCGAGAGQTVFHVHFHILSGDNLEE</sequence>
<keyword evidence="5" id="KW-0378">Hydrolase</keyword>
<evidence type="ECO:0000313" key="6">
    <source>
        <dbReference type="Proteomes" id="UP000043763"/>
    </source>
</evidence>
<evidence type="ECO:0000313" key="5">
    <source>
        <dbReference type="EMBL" id="CRF32786.1"/>
    </source>
</evidence>
<dbReference type="EMBL" id="CVLB01000001">
    <property type="protein sequence ID" value="CRF32786.1"/>
    <property type="molecule type" value="Genomic_DNA"/>
</dbReference>
<dbReference type="Pfam" id="PF01230">
    <property type="entry name" value="HIT"/>
    <property type="match status" value="1"/>
</dbReference>
<dbReference type="InterPro" id="IPR011146">
    <property type="entry name" value="HIT-like"/>
</dbReference>
<dbReference type="CDD" id="cd01276">
    <property type="entry name" value="PKCI_related"/>
    <property type="match status" value="1"/>
</dbReference>
<dbReference type="Gene3D" id="3.30.428.10">
    <property type="entry name" value="HIT-like"/>
    <property type="match status" value="1"/>
</dbReference>
<dbReference type="PRINTS" id="PR00332">
    <property type="entry name" value="HISTRIAD"/>
</dbReference>
<name>A0A0G4K627_9SPIR</name>
<dbReference type="PANTHER" id="PTHR23089">
    <property type="entry name" value="HISTIDINE TRIAD HIT PROTEIN"/>
    <property type="match status" value="1"/>
</dbReference>
<evidence type="ECO:0000259" key="4">
    <source>
        <dbReference type="PROSITE" id="PS51084"/>
    </source>
</evidence>
<feature type="domain" description="HIT" evidence="4">
    <location>
        <begin position="15"/>
        <end position="116"/>
    </location>
</feature>
<feature type="short sequence motif" description="Histidine triad motif" evidence="2 3">
    <location>
        <begin position="103"/>
        <end position="107"/>
    </location>
</feature>
<protein>
    <submittedName>
        <fullName evidence="5">HIT family hydrolase</fullName>
    </submittedName>
</protein>
<accession>A0A0G4K627</accession>
<dbReference type="Proteomes" id="UP000043763">
    <property type="component" value="Unassembled WGS sequence"/>
</dbReference>
<evidence type="ECO:0000256" key="2">
    <source>
        <dbReference type="PIRSR" id="PIRSR601310-3"/>
    </source>
</evidence>
<keyword evidence="6" id="KW-1185">Reference proteome</keyword>
<reference evidence="6" key="1">
    <citation type="submission" date="2015-04" db="EMBL/GenBank/DDBJ databases">
        <authorList>
            <person name="Mushtaq Mamoona"/>
        </authorList>
    </citation>
    <scope>NUCLEOTIDE SEQUENCE [LARGE SCALE GENOMIC DNA]</scope>
    <source>
        <strain evidence="6">AN4859/03</strain>
    </source>
</reference>
<dbReference type="GeneID" id="44969697"/>
<evidence type="ECO:0000256" key="1">
    <source>
        <dbReference type="PIRSR" id="PIRSR601310-1"/>
    </source>
</evidence>
<dbReference type="OrthoDB" id="9784774at2"/>
<dbReference type="SUPFAM" id="SSF54197">
    <property type="entry name" value="HIT-like"/>
    <property type="match status" value="1"/>
</dbReference>
<feature type="active site" description="Tele-AMP-histidine intermediate" evidence="1">
    <location>
        <position position="105"/>
    </location>
</feature>
<dbReference type="InterPro" id="IPR036265">
    <property type="entry name" value="HIT-like_sf"/>
</dbReference>